<evidence type="ECO:0000256" key="10">
    <source>
        <dbReference type="ARBA" id="ARBA00023136"/>
    </source>
</evidence>
<keyword evidence="8 13" id="KW-0812">Transmembrane</keyword>
<dbReference type="Pfam" id="PF18075">
    <property type="entry name" value="FtsX_ECD"/>
    <property type="match status" value="1"/>
</dbReference>
<comment type="subunit">
    <text evidence="3">Forms a membrane-associated complex with FtsE.</text>
</comment>
<evidence type="ECO:0000256" key="2">
    <source>
        <dbReference type="ARBA" id="ARBA00007379"/>
    </source>
</evidence>
<protein>
    <recommendedName>
        <fullName evidence="4 12">Cell division protein FtsX</fullName>
    </recommendedName>
</protein>
<dbReference type="GO" id="GO:0051301">
    <property type="term" value="P:cell division"/>
    <property type="evidence" value="ECO:0007669"/>
    <property type="project" value="UniProtKB-KW"/>
</dbReference>
<evidence type="ECO:0000256" key="4">
    <source>
        <dbReference type="ARBA" id="ARBA00021907"/>
    </source>
</evidence>
<dbReference type="PANTHER" id="PTHR47755:SF1">
    <property type="entry name" value="CELL DIVISION PROTEIN FTSX"/>
    <property type="match status" value="1"/>
</dbReference>
<dbReference type="InterPro" id="IPR047590">
    <property type="entry name" value="FtsX_proteobact-type"/>
</dbReference>
<dbReference type="PANTHER" id="PTHR47755">
    <property type="entry name" value="CELL DIVISION PROTEIN FTSX"/>
    <property type="match status" value="1"/>
</dbReference>
<feature type="domain" description="ABC3 transporter permease C-terminal" evidence="14">
    <location>
        <begin position="177"/>
        <end position="286"/>
    </location>
</feature>
<organism evidence="16 17">
    <name type="scientific">Igneacidithiobacillus copahuensis</name>
    <dbReference type="NCBI Taxonomy" id="2724909"/>
    <lineage>
        <taxon>Bacteria</taxon>
        <taxon>Pseudomonadati</taxon>
        <taxon>Pseudomonadota</taxon>
        <taxon>Acidithiobacillia</taxon>
        <taxon>Acidithiobacillales</taxon>
        <taxon>Acidithiobacillaceae</taxon>
        <taxon>Igneacidithiobacillus</taxon>
    </lineage>
</organism>
<dbReference type="NCBIfam" id="TIGR00439">
    <property type="entry name" value="FtsX_Gneg"/>
    <property type="match status" value="1"/>
</dbReference>
<keyword evidence="10 12" id="KW-0472">Membrane</keyword>
<comment type="subcellular location">
    <subcellularLocation>
        <location evidence="1">Cell inner membrane</location>
        <topology evidence="1">Multi-pass membrane protein</topology>
    </subcellularLocation>
</comment>
<accession>A0AAE2YQU2</accession>
<evidence type="ECO:0000256" key="1">
    <source>
        <dbReference type="ARBA" id="ARBA00004429"/>
    </source>
</evidence>
<comment type="function">
    <text evidence="12">Part of the ABC transporter FtsEX involved in cellular division.</text>
</comment>
<gene>
    <name evidence="16" type="ORF">HFQ13_08910</name>
</gene>
<comment type="similarity">
    <text evidence="2 12">Belongs to the ABC-4 integral membrane protein family. FtsX subfamily.</text>
</comment>
<keyword evidence="17" id="KW-1185">Reference proteome</keyword>
<dbReference type="GO" id="GO:0032153">
    <property type="term" value="C:cell division site"/>
    <property type="evidence" value="ECO:0007669"/>
    <property type="project" value="TreeGrafter"/>
</dbReference>
<evidence type="ECO:0000256" key="12">
    <source>
        <dbReference type="PIRNR" id="PIRNR003097"/>
    </source>
</evidence>
<dbReference type="RefSeq" id="WP_215871360.1">
    <property type="nucleotide sequence ID" value="NZ_JAAXYO010000133.1"/>
</dbReference>
<dbReference type="InterPro" id="IPR040690">
    <property type="entry name" value="FtsX_ECD"/>
</dbReference>
<dbReference type="InterPro" id="IPR003838">
    <property type="entry name" value="ABC3_permease_C"/>
</dbReference>
<keyword evidence="11 12" id="KW-0131">Cell cycle</keyword>
<dbReference type="Pfam" id="PF02687">
    <property type="entry name" value="FtsX"/>
    <property type="match status" value="1"/>
</dbReference>
<name>A0AAE2YQU2_9PROT</name>
<proteinExistence type="inferred from homology"/>
<evidence type="ECO:0000256" key="8">
    <source>
        <dbReference type="ARBA" id="ARBA00022692"/>
    </source>
</evidence>
<dbReference type="GO" id="GO:0005886">
    <property type="term" value="C:plasma membrane"/>
    <property type="evidence" value="ECO:0007669"/>
    <property type="project" value="UniProtKB-SubCell"/>
</dbReference>
<dbReference type="Gene3D" id="3.30.70.3040">
    <property type="match status" value="1"/>
</dbReference>
<feature type="transmembrane region" description="Helical" evidence="13">
    <location>
        <begin position="222"/>
        <end position="248"/>
    </location>
</feature>
<feature type="domain" description="FtsX extracellular" evidence="15">
    <location>
        <begin position="60"/>
        <end position="145"/>
    </location>
</feature>
<evidence type="ECO:0000256" key="5">
    <source>
        <dbReference type="ARBA" id="ARBA00022475"/>
    </source>
</evidence>
<sequence>MSLHIRLQALGNARDTLLRQPIATALTIIALAVVFALPVGLFTALSNLQQLLASWHNQAQISLYLHDDASPQAVAQLRRQLQQSPGVVAVRFVDKNHALADFQHYAGMTAAIQTLGENPLPASLIVELNPLAQSSSSLEAQVQQWSHEPIVRSAQSDLKWVARLQAIVALGTRAVYILAILLALGAVLVMGNTIRLHIEQRRDEIEISSLVGATKSFIRRPFLYQGLIQGILAGFLAWLIVAIAFAVLQGPVDHLANLYGTSFPLHALTVGEGFLLVLISAALGWLGSLVAVGRHLDNTVS</sequence>
<evidence type="ECO:0000256" key="7">
    <source>
        <dbReference type="ARBA" id="ARBA00022618"/>
    </source>
</evidence>
<dbReference type="InterPro" id="IPR004513">
    <property type="entry name" value="FtsX"/>
</dbReference>
<evidence type="ECO:0000313" key="16">
    <source>
        <dbReference type="EMBL" id="MBU2788321.1"/>
    </source>
</evidence>
<comment type="caution">
    <text evidence="16">The sequence shown here is derived from an EMBL/GenBank/DDBJ whole genome shotgun (WGS) entry which is preliminary data.</text>
</comment>
<dbReference type="EMBL" id="JAAXYO010000133">
    <property type="protein sequence ID" value="MBU2788321.1"/>
    <property type="molecule type" value="Genomic_DNA"/>
</dbReference>
<evidence type="ECO:0000313" key="17">
    <source>
        <dbReference type="Proteomes" id="UP001197378"/>
    </source>
</evidence>
<keyword evidence="7 12" id="KW-0132">Cell division</keyword>
<reference evidence="16" key="1">
    <citation type="journal article" date="2021" name="ISME J.">
        <title>Genomic evolution of the class Acidithiobacillia: deep-branching Proteobacteria living in extreme acidic conditions.</title>
        <authorList>
            <person name="Moya-Beltran A."/>
            <person name="Beard S."/>
            <person name="Rojas-Villalobos C."/>
            <person name="Issotta F."/>
            <person name="Gallardo Y."/>
            <person name="Ulloa R."/>
            <person name="Giaveno A."/>
            <person name="Degli Esposti M."/>
            <person name="Johnson D.B."/>
            <person name="Quatrini R."/>
        </authorList>
    </citation>
    <scope>NUCLEOTIDE SEQUENCE</scope>
    <source>
        <strain evidence="16">VAN18-1</strain>
    </source>
</reference>
<dbReference type="PIRSF" id="PIRSF003097">
    <property type="entry name" value="FtsX"/>
    <property type="match status" value="1"/>
</dbReference>
<keyword evidence="6 12" id="KW-0997">Cell inner membrane</keyword>
<keyword evidence="9 13" id="KW-1133">Transmembrane helix</keyword>
<evidence type="ECO:0000259" key="15">
    <source>
        <dbReference type="Pfam" id="PF18075"/>
    </source>
</evidence>
<evidence type="ECO:0000256" key="9">
    <source>
        <dbReference type="ARBA" id="ARBA00022989"/>
    </source>
</evidence>
<dbReference type="Proteomes" id="UP001197378">
    <property type="component" value="Unassembled WGS sequence"/>
</dbReference>
<evidence type="ECO:0000256" key="13">
    <source>
        <dbReference type="SAM" id="Phobius"/>
    </source>
</evidence>
<keyword evidence="5 12" id="KW-1003">Cell membrane</keyword>
<evidence type="ECO:0000259" key="14">
    <source>
        <dbReference type="Pfam" id="PF02687"/>
    </source>
</evidence>
<feature type="transmembrane region" description="Helical" evidence="13">
    <location>
        <begin position="174"/>
        <end position="194"/>
    </location>
</feature>
<dbReference type="AlphaFoldDB" id="A0AAE2YQU2"/>
<evidence type="ECO:0000256" key="3">
    <source>
        <dbReference type="ARBA" id="ARBA00011160"/>
    </source>
</evidence>
<feature type="transmembrane region" description="Helical" evidence="13">
    <location>
        <begin position="21"/>
        <end position="45"/>
    </location>
</feature>
<evidence type="ECO:0000256" key="6">
    <source>
        <dbReference type="ARBA" id="ARBA00022519"/>
    </source>
</evidence>
<feature type="transmembrane region" description="Helical" evidence="13">
    <location>
        <begin position="268"/>
        <end position="292"/>
    </location>
</feature>
<evidence type="ECO:0000256" key="11">
    <source>
        <dbReference type="ARBA" id="ARBA00023306"/>
    </source>
</evidence>